<sequence>MKFAVNFSKEAEKLIKNNDVQIDMFKCPNFSKELIIQAESSKPCYVHSGLYAGSGQIHTVNWDVIDGLRRHT</sequence>
<dbReference type="EMBL" id="FRCZ01000007">
    <property type="protein sequence ID" value="SHN29911.1"/>
    <property type="molecule type" value="Genomic_DNA"/>
</dbReference>
<accession>A0A1M7QG33</accession>
<protein>
    <submittedName>
        <fullName evidence="1">Uncharacterized protein</fullName>
    </submittedName>
</protein>
<dbReference type="OrthoDB" id="1932681at2"/>
<reference evidence="1 2" key="1">
    <citation type="submission" date="2016-11" db="EMBL/GenBank/DDBJ databases">
        <authorList>
            <person name="Jaros S."/>
            <person name="Januszkiewicz K."/>
            <person name="Wedrychowicz H."/>
        </authorList>
    </citation>
    <scope>NUCLEOTIDE SEQUENCE [LARGE SCALE GENOMIC DNA]</scope>
    <source>
        <strain evidence="1 2">CGMCC 1.10681</strain>
    </source>
</reference>
<evidence type="ECO:0000313" key="2">
    <source>
        <dbReference type="Proteomes" id="UP000184184"/>
    </source>
</evidence>
<dbReference type="STRING" id="1027249.SAMN05216179_3115"/>
<proteinExistence type="predicted"/>
<keyword evidence="2" id="KW-1185">Reference proteome</keyword>
<organism evidence="1 2">
    <name type="scientific">Gracilibacillus kekensis</name>
    <dbReference type="NCBI Taxonomy" id="1027249"/>
    <lineage>
        <taxon>Bacteria</taxon>
        <taxon>Bacillati</taxon>
        <taxon>Bacillota</taxon>
        <taxon>Bacilli</taxon>
        <taxon>Bacillales</taxon>
        <taxon>Bacillaceae</taxon>
        <taxon>Gracilibacillus</taxon>
    </lineage>
</organism>
<evidence type="ECO:0000313" key="1">
    <source>
        <dbReference type="EMBL" id="SHN29911.1"/>
    </source>
</evidence>
<dbReference type="Proteomes" id="UP000184184">
    <property type="component" value="Unassembled WGS sequence"/>
</dbReference>
<name>A0A1M7QG33_9BACI</name>
<gene>
    <name evidence="1" type="ORF">SAMN05216179_3115</name>
</gene>
<dbReference type="RefSeq" id="WP_073202762.1">
    <property type="nucleotide sequence ID" value="NZ_FRCZ01000007.1"/>
</dbReference>
<dbReference type="AlphaFoldDB" id="A0A1M7QG33"/>